<evidence type="ECO:0000313" key="3">
    <source>
        <dbReference type="Proteomes" id="UP000637423"/>
    </source>
</evidence>
<dbReference type="Pfam" id="PF08668">
    <property type="entry name" value="HDOD"/>
    <property type="match status" value="1"/>
</dbReference>
<accession>A0A916V142</accession>
<comment type="caution">
    <text evidence="2">The sequence shown here is derived from an EMBL/GenBank/DDBJ whole genome shotgun (WGS) entry which is preliminary data.</text>
</comment>
<keyword evidence="3" id="KW-1185">Reference proteome</keyword>
<dbReference type="PANTHER" id="PTHR33525">
    <property type="match status" value="1"/>
</dbReference>
<dbReference type="EMBL" id="BMED01000006">
    <property type="protein sequence ID" value="GGC95526.1"/>
    <property type="molecule type" value="Genomic_DNA"/>
</dbReference>
<dbReference type="Gene3D" id="1.10.3210.10">
    <property type="entry name" value="Hypothetical protein af1432"/>
    <property type="match status" value="1"/>
</dbReference>
<protein>
    <recommendedName>
        <fullName evidence="1">HDOD domain-containing protein</fullName>
    </recommendedName>
</protein>
<evidence type="ECO:0000259" key="1">
    <source>
        <dbReference type="PROSITE" id="PS51833"/>
    </source>
</evidence>
<proteinExistence type="predicted"/>
<feature type="domain" description="HDOD" evidence="1">
    <location>
        <begin position="21"/>
        <end position="208"/>
    </location>
</feature>
<dbReference type="Proteomes" id="UP000637423">
    <property type="component" value="Unassembled WGS sequence"/>
</dbReference>
<dbReference type="InterPro" id="IPR013976">
    <property type="entry name" value="HDOD"/>
</dbReference>
<dbReference type="PROSITE" id="PS51833">
    <property type="entry name" value="HDOD"/>
    <property type="match status" value="1"/>
</dbReference>
<sequence length="278" mass="29600">MNRVEAFRSIAEQAQRGELIFPTNVAASLKIQKVIDDPDCSLETASKLILTEPLLAARVVSVANSVAYNRFGGTVTNVRTAIPLLGFRTLHSIVASVVVRQISGMIIDPTLSAKAQKLWEHTAHVAALAHVIARRVSHVDPDTAMFAGVVHEVSGFYLLSRADHFPGLLDGELEEAAATFEASIGRAVLAKLMIPKPVTAAVESLWYGLRVMPPETLGDTLILANDLAKVASPLDLRSEASSQQDASEIDFAIGDGTLASILAESAEEVRSLTAALLG</sequence>
<organism evidence="2 3">
    <name type="scientific">Undibacterium terreum</name>
    <dbReference type="NCBI Taxonomy" id="1224302"/>
    <lineage>
        <taxon>Bacteria</taxon>
        <taxon>Pseudomonadati</taxon>
        <taxon>Pseudomonadota</taxon>
        <taxon>Betaproteobacteria</taxon>
        <taxon>Burkholderiales</taxon>
        <taxon>Oxalobacteraceae</taxon>
        <taxon>Undibacterium</taxon>
    </lineage>
</organism>
<name>A0A916V142_9BURK</name>
<reference evidence="2" key="2">
    <citation type="submission" date="2020-09" db="EMBL/GenBank/DDBJ databases">
        <authorList>
            <person name="Sun Q."/>
            <person name="Zhou Y."/>
        </authorList>
    </citation>
    <scope>NUCLEOTIDE SEQUENCE</scope>
    <source>
        <strain evidence="2">CGMCC 1.10998</strain>
    </source>
</reference>
<dbReference type="InterPro" id="IPR052340">
    <property type="entry name" value="RNase_Y/CdgJ"/>
</dbReference>
<gene>
    <name evidence="2" type="ORF">GCM10011396_48630</name>
</gene>
<dbReference type="AlphaFoldDB" id="A0A916V142"/>
<evidence type="ECO:0000313" key="2">
    <source>
        <dbReference type="EMBL" id="GGC95526.1"/>
    </source>
</evidence>
<reference evidence="2" key="1">
    <citation type="journal article" date="2014" name="Int. J. Syst. Evol. Microbiol.">
        <title>Complete genome sequence of Corynebacterium casei LMG S-19264T (=DSM 44701T), isolated from a smear-ripened cheese.</title>
        <authorList>
            <consortium name="US DOE Joint Genome Institute (JGI-PGF)"/>
            <person name="Walter F."/>
            <person name="Albersmeier A."/>
            <person name="Kalinowski J."/>
            <person name="Ruckert C."/>
        </authorList>
    </citation>
    <scope>NUCLEOTIDE SEQUENCE</scope>
    <source>
        <strain evidence="2">CGMCC 1.10998</strain>
    </source>
</reference>
<dbReference type="SUPFAM" id="SSF109604">
    <property type="entry name" value="HD-domain/PDEase-like"/>
    <property type="match status" value="1"/>
</dbReference>
<dbReference type="PANTHER" id="PTHR33525:SF3">
    <property type="entry name" value="RIBONUCLEASE Y"/>
    <property type="match status" value="1"/>
</dbReference>
<dbReference type="RefSeq" id="WP_188568734.1">
    <property type="nucleotide sequence ID" value="NZ_BMED01000006.1"/>
</dbReference>